<keyword evidence="1" id="KW-0812">Transmembrane</keyword>
<evidence type="ECO:0000313" key="3">
    <source>
        <dbReference type="Proteomes" id="UP000319829"/>
    </source>
</evidence>
<name>A0A538SVV8_UNCEI</name>
<organism evidence="2 3">
    <name type="scientific">Eiseniibacteriota bacterium</name>
    <dbReference type="NCBI Taxonomy" id="2212470"/>
    <lineage>
        <taxon>Bacteria</taxon>
        <taxon>Candidatus Eiseniibacteriota</taxon>
    </lineage>
</organism>
<dbReference type="Proteomes" id="UP000319829">
    <property type="component" value="Unassembled WGS sequence"/>
</dbReference>
<feature type="transmembrane region" description="Helical" evidence="1">
    <location>
        <begin position="6"/>
        <end position="25"/>
    </location>
</feature>
<sequence>MDRRRYFISLLFRMSLVVLALMLAVRASYVFEGSLKAWCLAGLFGLSAAALQIRPLLVPSPGRPSTVYTPGPAF</sequence>
<keyword evidence="1" id="KW-0472">Membrane</keyword>
<dbReference type="AlphaFoldDB" id="A0A538SVV8"/>
<accession>A0A538SVV8</accession>
<keyword evidence="1" id="KW-1133">Transmembrane helix</keyword>
<proteinExistence type="predicted"/>
<gene>
    <name evidence="2" type="ORF">E6K74_03105</name>
</gene>
<feature type="non-terminal residue" evidence="2">
    <location>
        <position position="74"/>
    </location>
</feature>
<comment type="caution">
    <text evidence="2">The sequence shown here is derived from an EMBL/GenBank/DDBJ whole genome shotgun (WGS) entry which is preliminary data.</text>
</comment>
<protein>
    <submittedName>
        <fullName evidence="2">Uncharacterized protein</fullName>
    </submittedName>
</protein>
<reference evidence="2 3" key="1">
    <citation type="journal article" date="2019" name="Nat. Microbiol.">
        <title>Mediterranean grassland soil C-N compound turnover is dependent on rainfall and depth, and is mediated by genomically divergent microorganisms.</title>
        <authorList>
            <person name="Diamond S."/>
            <person name="Andeer P.F."/>
            <person name="Li Z."/>
            <person name="Crits-Christoph A."/>
            <person name="Burstein D."/>
            <person name="Anantharaman K."/>
            <person name="Lane K.R."/>
            <person name="Thomas B.C."/>
            <person name="Pan C."/>
            <person name="Northen T.R."/>
            <person name="Banfield J.F."/>
        </authorList>
    </citation>
    <scope>NUCLEOTIDE SEQUENCE [LARGE SCALE GENOMIC DNA]</scope>
    <source>
        <strain evidence="2">WS_4</strain>
    </source>
</reference>
<evidence type="ECO:0000313" key="2">
    <source>
        <dbReference type="EMBL" id="TMQ55519.1"/>
    </source>
</evidence>
<dbReference type="EMBL" id="VBOU01000022">
    <property type="protein sequence ID" value="TMQ55519.1"/>
    <property type="molecule type" value="Genomic_DNA"/>
</dbReference>
<evidence type="ECO:0000256" key="1">
    <source>
        <dbReference type="SAM" id="Phobius"/>
    </source>
</evidence>